<name>A0A1Q9LLI7_9PSEU</name>
<dbReference type="Proteomes" id="UP000186040">
    <property type="component" value="Unassembled WGS sequence"/>
</dbReference>
<proteinExistence type="predicted"/>
<feature type="transmembrane region" description="Helical" evidence="1">
    <location>
        <begin position="7"/>
        <end position="29"/>
    </location>
</feature>
<dbReference type="AlphaFoldDB" id="A0A1Q9LLI7"/>
<dbReference type="STRING" id="1193682.BJP25_18165"/>
<evidence type="ECO:0000313" key="3">
    <source>
        <dbReference type="Proteomes" id="UP000186040"/>
    </source>
</evidence>
<keyword evidence="1" id="KW-0812">Transmembrane</keyword>
<accession>A0A1Q9LLI7</accession>
<keyword evidence="3" id="KW-1185">Reference proteome</keyword>
<keyword evidence="1" id="KW-0472">Membrane</keyword>
<dbReference type="EMBL" id="MKQR01000013">
    <property type="protein sequence ID" value="OLR92902.1"/>
    <property type="molecule type" value="Genomic_DNA"/>
</dbReference>
<dbReference type="RefSeq" id="WP_075975167.1">
    <property type="nucleotide sequence ID" value="NZ_MKQR01000013.1"/>
</dbReference>
<keyword evidence="1" id="KW-1133">Transmembrane helix</keyword>
<protein>
    <submittedName>
        <fullName evidence="2">Uncharacterized protein</fullName>
    </submittedName>
</protein>
<reference evidence="2 3" key="1">
    <citation type="submission" date="2016-10" db="EMBL/GenBank/DDBJ databases">
        <title>The Draft Genome Sequence of Actinokineospora bangkokensis 44EHWT reveals the biosynthetic pathway of antifungal compounds Thailandins with unusual extender unit butylmalonyl-CoA.</title>
        <authorList>
            <person name="Greule A."/>
            <person name="Intra B."/>
            <person name="Flemming S."/>
            <person name="Rommel M.G."/>
            <person name="Panbangred W."/>
            <person name="Bechthold A."/>
        </authorList>
    </citation>
    <scope>NUCLEOTIDE SEQUENCE [LARGE SCALE GENOMIC DNA]</scope>
    <source>
        <strain evidence="2 3">44EHW</strain>
    </source>
</reference>
<organism evidence="2 3">
    <name type="scientific">Actinokineospora bangkokensis</name>
    <dbReference type="NCBI Taxonomy" id="1193682"/>
    <lineage>
        <taxon>Bacteria</taxon>
        <taxon>Bacillati</taxon>
        <taxon>Actinomycetota</taxon>
        <taxon>Actinomycetes</taxon>
        <taxon>Pseudonocardiales</taxon>
        <taxon>Pseudonocardiaceae</taxon>
        <taxon>Actinokineospora</taxon>
    </lineage>
</organism>
<evidence type="ECO:0000256" key="1">
    <source>
        <dbReference type="SAM" id="Phobius"/>
    </source>
</evidence>
<comment type="caution">
    <text evidence="2">The sequence shown here is derived from an EMBL/GenBank/DDBJ whole genome shotgun (WGS) entry which is preliminary data.</text>
</comment>
<gene>
    <name evidence="2" type="ORF">BJP25_18165</name>
</gene>
<sequence length="640" mass="67571">MGRSARWVGVVVAAVVVLAAIGVGAYLLWRSPSPAAGLSDERVVDVPADEAVDVRVDDQWSVHIPAGGVREASTLRIRTVSGDVGPAGSRKLAGALFTLSSGQPTAPWTFTWRQEQPVPDDQLLYLLDDSGDGAAYGLGDTTAEPLPATVATAELSADRRTATATVEHLSFLQWLADAVDWADNALGKVFGQRSDPPQCEGERPGWMDEPTYFDDRNSPMRTCVGADPAHADTAVVKVVNNRGGALLVTAPVVPTWAWQSGIPADVQSWVPDLLTTISEHLGVPAAQSQRTWVLPPGHAAHLGFTKESLQDQGTPVEITGLYTTSSIAFGLAAGAAAELLDDTGTWASFALMGACLEGTATKAGTSAGDVVDVVVGLGRCVLEQPETVLRTLRATMGQAAWEKVSRQLYRAANVGKLVLTRYLALAQATYTLGDVLGTLSLPRSAFTISLFPKPSTGKKTVVVNLSGTTKSGTPAPGWTVTDTDEVVEGCTSSPTSHSPGLVACSPSAAGADVCWVTPDRVTLLCGGNPWTKDLRRLRSDTPITTPPGADYTPAPWGLELANGQKCRLRNGGSWPGRADDWAGAYHCGSDTHFVLARDQPLLDTSSPLWTVKYGELGEPDQDFPPPEDVAVLRAYYATTP</sequence>
<dbReference type="OrthoDB" id="8871309at2"/>
<evidence type="ECO:0000313" key="2">
    <source>
        <dbReference type="EMBL" id="OLR92902.1"/>
    </source>
</evidence>